<keyword evidence="2" id="KW-0812">Transmembrane</keyword>
<comment type="caution">
    <text evidence="3">The sequence shown here is derived from an EMBL/GenBank/DDBJ whole genome shotgun (WGS) entry which is preliminary data.</text>
</comment>
<proteinExistence type="predicted"/>
<sequence length="170" mass="18749">MLELLQAIELNPRCPSHNIWSLFLLLFIDFSFFSPLLLFCSLSLGFPLPPVSCSAGPPQVSQGRSHALYNNQPCSISLRSTTGSVSFHALSPFWPGEIKPAVSYQHRLPRQKKPKRETKKEKADPSLDFWFDSGRAVESTSQGAGSTGSAASELQPKSFSYFSIPSLLTE</sequence>
<keyword evidence="2" id="KW-0472">Membrane</keyword>
<dbReference type="HOGENOM" id="CLU_1570233_0_0_1"/>
<feature type="transmembrane region" description="Helical" evidence="2">
    <location>
        <begin position="20"/>
        <end position="40"/>
    </location>
</feature>
<feature type="region of interest" description="Disordered" evidence="1">
    <location>
        <begin position="105"/>
        <end position="130"/>
    </location>
</feature>
<evidence type="ECO:0000256" key="2">
    <source>
        <dbReference type="SAM" id="Phobius"/>
    </source>
</evidence>
<evidence type="ECO:0000256" key="1">
    <source>
        <dbReference type="SAM" id="MobiDB-lite"/>
    </source>
</evidence>
<keyword evidence="4" id="KW-1185">Reference proteome</keyword>
<dbReference type="KEGG" id="abe:ARB_07067"/>
<protein>
    <submittedName>
        <fullName evidence="3">Uncharacterized protein</fullName>
    </submittedName>
</protein>
<accession>D4AS52</accession>
<dbReference type="RefSeq" id="XP_003014505.1">
    <property type="nucleotide sequence ID" value="XM_003014459.1"/>
</dbReference>
<gene>
    <name evidence="3" type="ORF">ARB_07067</name>
</gene>
<dbReference type="EMBL" id="ABSU01000007">
    <property type="protein sequence ID" value="EFE34116.1"/>
    <property type="molecule type" value="Genomic_DNA"/>
</dbReference>
<name>D4AS52_ARTBC</name>
<feature type="compositionally biased region" description="Basic residues" evidence="1">
    <location>
        <begin position="107"/>
        <end position="117"/>
    </location>
</feature>
<reference evidence="4" key="1">
    <citation type="journal article" date="2011" name="Genome Biol.">
        <title>Comparative and functional genomics provide insights into the pathogenicity of dermatophytic fungi.</title>
        <authorList>
            <person name="Burmester A."/>
            <person name="Shelest E."/>
            <person name="Gloeckner G."/>
            <person name="Heddergott C."/>
            <person name="Schindler S."/>
            <person name="Staib P."/>
            <person name="Heidel A."/>
            <person name="Felder M."/>
            <person name="Petzold A."/>
            <person name="Szafranski K."/>
            <person name="Feuermann M."/>
            <person name="Pedruzzi I."/>
            <person name="Priebe S."/>
            <person name="Groth M."/>
            <person name="Winkler R."/>
            <person name="Li W."/>
            <person name="Kniemeyer O."/>
            <person name="Schroeckh V."/>
            <person name="Hertweck C."/>
            <person name="Hube B."/>
            <person name="White T.C."/>
            <person name="Platzer M."/>
            <person name="Guthke R."/>
            <person name="Heitman J."/>
            <person name="Woestemeyer J."/>
            <person name="Zipfel P.F."/>
            <person name="Monod M."/>
            <person name="Brakhage A.A."/>
        </authorList>
    </citation>
    <scope>NUCLEOTIDE SEQUENCE [LARGE SCALE GENOMIC DNA]</scope>
    <source>
        <strain evidence="4">ATCC MYA-4681 / CBS 112371</strain>
    </source>
</reference>
<keyword evidence="2" id="KW-1133">Transmembrane helix</keyword>
<dbReference type="GeneID" id="9520557"/>
<dbReference type="AlphaFoldDB" id="D4AS52"/>
<evidence type="ECO:0000313" key="3">
    <source>
        <dbReference type="EMBL" id="EFE34116.1"/>
    </source>
</evidence>
<dbReference type="Proteomes" id="UP000008866">
    <property type="component" value="Unassembled WGS sequence"/>
</dbReference>
<evidence type="ECO:0000313" key="4">
    <source>
        <dbReference type="Proteomes" id="UP000008866"/>
    </source>
</evidence>
<organism evidence="3 4">
    <name type="scientific">Arthroderma benhamiae (strain ATCC MYA-4681 / CBS 112371)</name>
    <name type="common">Trichophyton mentagrophytes</name>
    <dbReference type="NCBI Taxonomy" id="663331"/>
    <lineage>
        <taxon>Eukaryota</taxon>
        <taxon>Fungi</taxon>
        <taxon>Dikarya</taxon>
        <taxon>Ascomycota</taxon>
        <taxon>Pezizomycotina</taxon>
        <taxon>Eurotiomycetes</taxon>
        <taxon>Eurotiomycetidae</taxon>
        <taxon>Onygenales</taxon>
        <taxon>Arthrodermataceae</taxon>
        <taxon>Trichophyton</taxon>
    </lineage>
</organism>